<comment type="caution">
    <text evidence="9">The sequence shown here is derived from an EMBL/GenBank/DDBJ whole genome shotgun (WGS) entry which is preliminary data.</text>
</comment>
<reference evidence="9" key="1">
    <citation type="submission" date="2020-10" db="EMBL/GenBank/DDBJ databases">
        <title>Chromosome-scale genome assembly of the Allis shad, Alosa alosa.</title>
        <authorList>
            <person name="Margot Z."/>
            <person name="Christophe K."/>
            <person name="Cabau C."/>
            <person name="Louis A."/>
            <person name="Berthelot C."/>
            <person name="Parey E."/>
            <person name="Roest Crollius H."/>
            <person name="Montfort J."/>
            <person name="Robinson-Rechavi M."/>
            <person name="Bucao C."/>
            <person name="Bouchez O."/>
            <person name="Gislard M."/>
            <person name="Lluch J."/>
            <person name="Milhes M."/>
            <person name="Lampietro C."/>
            <person name="Lopez Roques C."/>
            <person name="Donnadieu C."/>
            <person name="Braasch I."/>
            <person name="Desvignes T."/>
            <person name="Postlethwait J."/>
            <person name="Bobe J."/>
            <person name="Guiguen Y."/>
        </authorList>
    </citation>
    <scope>NUCLEOTIDE SEQUENCE</scope>
    <source>
        <strain evidence="9">M-15738</strain>
        <tissue evidence="9">Blood</tissue>
    </source>
</reference>
<feature type="compositionally biased region" description="Basic residues" evidence="7">
    <location>
        <begin position="111"/>
        <end position="121"/>
    </location>
</feature>
<dbReference type="Gene3D" id="1.10.150.50">
    <property type="entry name" value="Transcription Factor, Ets-1"/>
    <property type="match status" value="1"/>
</dbReference>
<comment type="subcellular location">
    <subcellularLocation>
        <location evidence="1">Cytoplasm</location>
    </subcellularLocation>
</comment>
<evidence type="ECO:0000259" key="8">
    <source>
        <dbReference type="PROSITE" id="PS50002"/>
    </source>
</evidence>
<feature type="region of interest" description="Disordered" evidence="7">
    <location>
        <begin position="103"/>
        <end position="133"/>
    </location>
</feature>
<proteinExistence type="inferred from homology"/>
<dbReference type="GO" id="GO:0005737">
    <property type="term" value="C:cytoplasm"/>
    <property type="evidence" value="ECO:0007669"/>
    <property type="project" value="UniProtKB-SubCell"/>
</dbReference>
<accession>A0AAV6H1W4</accession>
<evidence type="ECO:0000256" key="1">
    <source>
        <dbReference type="ARBA" id="ARBA00004496"/>
    </source>
</evidence>
<feature type="region of interest" description="Disordered" evidence="7">
    <location>
        <begin position="275"/>
        <end position="295"/>
    </location>
</feature>
<evidence type="ECO:0000256" key="4">
    <source>
        <dbReference type="ARBA" id="ARBA00022490"/>
    </source>
</evidence>
<dbReference type="EMBL" id="JADWDJ010000006">
    <property type="protein sequence ID" value="KAG5279741.1"/>
    <property type="molecule type" value="Genomic_DNA"/>
</dbReference>
<comment type="similarity">
    <text evidence="2">Belongs to the EPS8 family.</text>
</comment>
<dbReference type="Gene3D" id="2.30.30.40">
    <property type="entry name" value="SH3 Domains"/>
    <property type="match status" value="1"/>
</dbReference>
<dbReference type="InterPro" id="IPR036028">
    <property type="entry name" value="SH3-like_dom_sf"/>
</dbReference>
<dbReference type="GO" id="GO:0035023">
    <property type="term" value="P:regulation of Rho protein signal transduction"/>
    <property type="evidence" value="ECO:0007669"/>
    <property type="project" value="TreeGrafter"/>
</dbReference>
<keyword evidence="10" id="KW-1185">Reference proteome</keyword>
<evidence type="ECO:0000256" key="7">
    <source>
        <dbReference type="SAM" id="MobiDB-lite"/>
    </source>
</evidence>
<evidence type="ECO:0000256" key="5">
    <source>
        <dbReference type="ARBA" id="ARBA00022553"/>
    </source>
</evidence>
<dbReference type="Pfam" id="PF22975">
    <property type="entry name" value="EPS8_2nd"/>
    <property type="match status" value="1"/>
</dbReference>
<gene>
    <name evidence="9" type="ORF">AALO_G00081090</name>
</gene>
<dbReference type="SMART" id="SM00326">
    <property type="entry name" value="SH3"/>
    <property type="match status" value="1"/>
</dbReference>
<dbReference type="InterPro" id="IPR013761">
    <property type="entry name" value="SAM/pointed_sf"/>
</dbReference>
<dbReference type="GO" id="GO:0003779">
    <property type="term" value="F:actin binding"/>
    <property type="evidence" value="ECO:0007669"/>
    <property type="project" value="TreeGrafter"/>
</dbReference>
<dbReference type="Proteomes" id="UP000823561">
    <property type="component" value="Chromosome 6"/>
</dbReference>
<name>A0AAV6H1W4_9TELE</name>
<evidence type="ECO:0000256" key="6">
    <source>
        <dbReference type="PROSITE-ProRule" id="PRU00192"/>
    </source>
</evidence>
<dbReference type="InterPro" id="IPR055093">
    <property type="entry name" value="EPS8_2nd"/>
</dbReference>
<dbReference type="InterPro" id="IPR039801">
    <property type="entry name" value="EPS8-like"/>
</dbReference>
<evidence type="ECO:0000256" key="2">
    <source>
        <dbReference type="ARBA" id="ARBA00006197"/>
    </source>
</evidence>
<dbReference type="GO" id="GO:0007266">
    <property type="term" value="P:Rho protein signal transduction"/>
    <property type="evidence" value="ECO:0007669"/>
    <property type="project" value="TreeGrafter"/>
</dbReference>
<evidence type="ECO:0000256" key="3">
    <source>
        <dbReference type="ARBA" id="ARBA00022443"/>
    </source>
</evidence>
<dbReference type="PROSITE" id="PS50002">
    <property type="entry name" value="SH3"/>
    <property type="match status" value="1"/>
</dbReference>
<dbReference type="GO" id="GO:0032587">
    <property type="term" value="C:ruffle membrane"/>
    <property type="evidence" value="ECO:0007669"/>
    <property type="project" value="TreeGrafter"/>
</dbReference>
<evidence type="ECO:0000313" key="9">
    <source>
        <dbReference type="EMBL" id="KAG5279741.1"/>
    </source>
</evidence>
<dbReference type="InterPro" id="IPR001452">
    <property type="entry name" value="SH3_domain"/>
</dbReference>
<dbReference type="InterPro" id="IPR035462">
    <property type="entry name" value="Eps8_SH3"/>
</dbReference>
<dbReference type="GO" id="GO:0031982">
    <property type="term" value="C:vesicle"/>
    <property type="evidence" value="ECO:0007669"/>
    <property type="project" value="TreeGrafter"/>
</dbReference>
<dbReference type="FunFam" id="1.10.150.50:FF:000023">
    <property type="entry name" value="Epidermal growth factor receptor kinase substrate 8"/>
    <property type="match status" value="1"/>
</dbReference>
<dbReference type="CDD" id="cd09540">
    <property type="entry name" value="SAM_EPS8-like"/>
    <property type="match status" value="1"/>
</dbReference>
<keyword evidence="5" id="KW-0597">Phosphoprotein</keyword>
<protein>
    <recommendedName>
        <fullName evidence="8">SH3 domain-containing protein</fullName>
    </recommendedName>
</protein>
<dbReference type="SUPFAM" id="SSF50044">
    <property type="entry name" value="SH3-domain"/>
    <property type="match status" value="1"/>
</dbReference>
<evidence type="ECO:0000313" key="10">
    <source>
        <dbReference type="Proteomes" id="UP000823561"/>
    </source>
</evidence>
<dbReference type="Pfam" id="PF00018">
    <property type="entry name" value="SH3_1"/>
    <property type="match status" value="1"/>
</dbReference>
<keyword evidence="4" id="KW-0963">Cytoplasm</keyword>
<dbReference type="PANTHER" id="PTHR12287:SF19">
    <property type="entry name" value="EPIDERMAL GROWTH FACTOR RECEPTOR KINASE SUBSTRATE 8-LIKE PROTEIN 1"/>
    <property type="match status" value="1"/>
</dbReference>
<dbReference type="CDD" id="cd11764">
    <property type="entry name" value="SH3_Eps8"/>
    <property type="match status" value="1"/>
</dbReference>
<dbReference type="PANTHER" id="PTHR12287">
    <property type="entry name" value="EPIDERMAL GROWTH FACTOR RECEPTOR KINASE SUBSTRATE EPS8-RELATED PROTEIN"/>
    <property type="match status" value="1"/>
</dbReference>
<keyword evidence="3 6" id="KW-0728">SH3 domain</keyword>
<dbReference type="InterPro" id="IPR041418">
    <property type="entry name" value="SAM_3"/>
</dbReference>
<dbReference type="AlphaFoldDB" id="A0AAV6H1W4"/>
<sequence>MLYILVFGVNRGSGRRGHTNTYIHAPTHIDKGTMQSAPPVLPRKHSLIRLLKPPGVISPVNGTQTKKISPPTVHAEREVELLNHCFEDVERFMGRLQQAAEARSVLEQRSKKNKKSRRKSKKEKDDDLLTQKATPPAEEEFVDIFQKVKYSLSLLDRLKDSISHPSSGELVHYVFTPLNLMVKTTGGPSLAASVSSPALTSGAVTLLQDTLKEKEKELWMSLGPNWTSTHSQLGEAMSPFTPVFLDGWQPALCDADGHPLEDPVESQQRYDTLVESQAAQQEAEIPHQPTEVDSGGLAPDAERLYCCSYDFVARNSSELSVLQGETLEVIESAKRWWKCKNSYDQIGFVPFNILEPLSAVENAEAVQRQQSKKVPIAPPARRFSYSASSPVEASPPGFDGLPAGEGGGDVGVYNDELMQRLANGRSGSMRPLVIPRATETSAPLDYHSPPAEVQSWLRGKGFSEDTVQSLGILTGAQLFSLNKEELRSVSPEEGVRVYSQITVQKALLEDVRNVTELEEVMEKQKMKVDLKMEAGQL</sequence>
<dbReference type="GO" id="GO:1900029">
    <property type="term" value="P:positive regulation of ruffle assembly"/>
    <property type="evidence" value="ECO:0007669"/>
    <property type="project" value="TreeGrafter"/>
</dbReference>
<feature type="domain" description="SH3" evidence="8">
    <location>
        <begin position="300"/>
        <end position="359"/>
    </location>
</feature>
<organism evidence="9 10">
    <name type="scientific">Alosa alosa</name>
    <name type="common">allis shad</name>
    <dbReference type="NCBI Taxonomy" id="278164"/>
    <lineage>
        <taxon>Eukaryota</taxon>
        <taxon>Metazoa</taxon>
        <taxon>Chordata</taxon>
        <taxon>Craniata</taxon>
        <taxon>Vertebrata</taxon>
        <taxon>Euteleostomi</taxon>
        <taxon>Actinopterygii</taxon>
        <taxon>Neopterygii</taxon>
        <taxon>Teleostei</taxon>
        <taxon>Clupei</taxon>
        <taxon>Clupeiformes</taxon>
        <taxon>Clupeoidei</taxon>
        <taxon>Clupeidae</taxon>
        <taxon>Alosa</taxon>
    </lineage>
</organism>
<dbReference type="Pfam" id="PF18016">
    <property type="entry name" value="SAM_3"/>
    <property type="match status" value="1"/>
</dbReference>
<dbReference type="FunFam" id="2.30.30.40:FF:000071">
    <property type="entry name" value="Epidermal growth factor receptor kinase substrate 8"/>
    <property type="match status" value="1"/>
</dbReference>
<dbReference type="SUPFAM" id="SSF47769">
    <property type="entry name" value="SAM/Pointed domain"/>
    <property type="match status" value="1"/>
</dbReference>